<dbReference type="EMBL" id="RJNY01000039">
    <property type="protein sequence ID" value="RSI94707.1"/>
    <property type="molecule type" value="Genomic_DNA"/>
</dbReference>
<name>A0A081QQ20_STRMT</name>
<dbReference type="Proteomes" id="UP000281657">
    <property type="component" value="Unassembled WGS sequence"/>
</dbReference>
<evidence type="ECO:0008006" key="5">
    <source>
        <dbReference type="Google" id="ProtNLM"/>
    </source>
</evidence>
<dbReference type="Gene3D" id="3.40.50.450">
    <property type="match status" value="1"/>
</dbReference>
<evidence type="ECO:0000313" key="4">
    <source>
        <dbReference type="Proteomes" id="UP000281657"/>
    </source>
</evidence>
<evidence type="ECO:0000313" key="3">
    <source>
        <dbReference type="Proteomes" id="UP000028089"/>
    </source>
</evidence>
<reference evidence="1 3" key="1">
    <citation type="submission" date="2014-05" db="EMBL/GenBank/DDBJ databases">
        <authorList>
            <person name="Daugherty S.C."/>
            <person name="Tallon L.J."/>
            <person name="Sadzewicz L."/>
            <person name="Kilian M."/>
            <person name="Tettelin H."/>
        </authorList>
    </citation>
    <scope>NUCLEOTIDE SEQUENCE [LARGE SCALE GENOMIC DNA]</scope>
    <source>
        <strain evidence="1 3">SK578</strain>
    </source>
</reference>
<comment type="caution">
    <text evidence="1">The sequence shown here is derived from an EMBL/GenBank/DDBJ whole genome shotgun (WGS) entry which is preliminary data.</text>
</comment>
<dbReference type="AlphaFoldDB" id="A0A081QQ20"/>
<dbReference type="RefSeq" id="WP_000199791.1">
    <property type="nucleotide sequence ID" value="NZ_CAXUML010000001.1"/>
</dbReference>
<proteinExistence type="predicted"/>
<protein>
    <recommendedName>
        <fullName evidence="5">DUF4071 domain-containing protein</fullName>
    </recommendedName>
</protein>
<accession>A0A081QQ20</accession>
<reference evidence="2 4" key="2">
    <citation type="submission" date="2018-11" db="EMBL/GenBank/DDBJ databases">
        <title>Species Designations Belie Phenotypic and Genotypic Heterogeneity in Oral Streptococci.</title>
        <authorList>
            <person name="Velsko I."/>
        </authorList>
    </citation>
    <scope>NUCLEOTIDE SEQUENCE [LARGE SCALE GENOMIC DNA]</scope>
    <source>
        <strain evidence="2 4">BCC60</strain>
    </source>
</reference>
<dbReference type="EMBL" id="JPFY01000013">
    <property type="protein sequence ID" value="KEQ45043.1"/>
    <property type="molecule type" value="Genomic_DNA"/>
</dbReference>
<evidence type="ECO:0000313" key="2">
    <source>
        <dbReference type="EMBL" id="RSI94707.1"/>
    </source>
</evidence>
<gene>
    <name evidence="2" type="ORF">D8847_09915</name>
    <name evidence="1" type="ORF">SK578_1140</name>
</gene>
<sequence>MTSCFVVMGFNTKKIPNTNIEVDLNQVYNNLIKPTILEKELVSVHGKNHFRADEVFSTQSITKTFIEGILKADIVIADITTLNQNAIYELGLRHAMKPKSTIILCDHHTAKISFFDIAHLPQIRYDSDKLNEVDEVNKVKKLLSEYIDSAIKSDETFTDSPAFESALYRVIINDLIDKTEIQSEEALDKSIAELYDQATELKNSEKYPEAEEIFQQILESGFIDEEILAGYLLSSYKKNESSLANLKMAQQNISKYIDINTTTYHKLLGIYGAIFLRIFYITKNRSDLMSAINYYRLGMNFEDRNIYCARNYCANLLKIALVEKDVEVLKEFYYTSVYTAKTILGSLEKIHRKSSEYDDIWFLSNQEDLMLISGLLSKPINDIEGLTERQKKTINEGSIMLSEDLQRIKTAIVNGN</sequence>
<organism evidence="1 3">
    <name type="scientific">Streptococcus mitis</name>
    <dbReference type="NCBI Taxonomy" id="28037"/>
    <lineage>
        <taxon>Bacteria</taxon>
        <taxon>Bacillati</taxon>
        <taxon>Bacillota</taxon>
        <taxon>Bacilli</taxon>
        <taxon>Lactobacillales</taxon>
        <taxon>Streptococcaceae</taxon>
        <taxon>Streptococcus</taxon>
        <taxon>Streptococcus mitis group</taxon>
    </lineage>
</organism>
<evidence type="ECO:0000313" key="1">
    <source>
        <dbReference type="EMBL" id="KEQ45043.1"/>
    </source>
</evidence>
<dbReference type="PATRIC" id="fig|28037.93.peg.1095"/>
<dbReference type="Proteomes" id="UP000028089">
    <property type="component" value="Unassembled WGS sequence"/>
</dbReference>